<sequence>MTKNTIPRLLSQIFPHGSKDSNLTIRRIRFSNAIFRLIWTGIMCGFCLVGFKGLSWWPSSIWGSGSTRECWNLKGSLVLPSPNWNNDALPLTYFYLSQLSYHLSSFLLTLLTSSYTRTSLKKTGLLSHTIELTLLCGSYVLESTRRVGVLCIFVFCGSQFSINLYQAIQNSTFPTTHPKLTYLTFYTLILLPYLYFRFYVFPFVIFRSVLFESGEWLEMMSLATEVWVARSAWIWFSVFLGGLGVMNFYYGVRLVKMRPKGFWM</sequence>
<dbReference type="PANTHER" id="PTHR12560:SF0">
    <property type="entry name" value="LD18904P"/>
    <property type="match status" value="1"/>
</dbReference>
<dbReference type="EMBL" id="BRXW01000155">
    <property type="protein sequence ID" value="GMI10993.1"/>
    <property type="molecule type" value="Genomic_DNA"/>
</dbReference>
<dbReference type="GO" id="GO:0005783">
    <property type="term" value="C:endoplasmic reticulum"/>
    <property type="evidence" value="ECO:0007669"/>
    <property type="project" value="TreeGrafter"/>
</dbReference>
<dbReference type="GO" id="GO:0046513">
    <property type="term" value="P:ceramide biosynthetic process"/>
    <property type="evidence" value="ECO:0007669"/>
    <property type="project" value="InterPro"/>
</dbReference>
<feature type="transmembrane region" description="Helical" evidence="1">
    <location>
        <begin position="180"/>
        <end position="206"/>
    </location>
</feature>
<keyword evidence="1" id="KW-0812">Transmembrane</keyword>
<dbReference type="InterPro" id="IPR016439">
    <property type="entry name" value="Lag1/Lac1-like"/>
</dbReference>
<evidence type="ECO:0000256" key="1">
    <source>
        <dbReference type="SAM" id="Phobius"/>
    </source>
</evidence>
<dbReference type="Proteomes" id="UP001165122">
    <property type="component" value="Unassembled WGS sequence"/>
</dbReference>
<gene>
    <name evidence="2" type="ORF">TrLO_g9315</name>
</gene>
<feature type="transmembrane region" description="Helical" evidence="1">
    <location>
        <begin position="226"/>
        <end position="250"/>
    </location>
</feature>
<reference evidence="3" key="1">
    <citation type="journal article" date="2023" name="Commun. Biol.">
        <title>Genome analysis of Parmales, the sister group of diatoms, reveals the evolutionary specialization of diatoms from phago-mixotrophs to photoautotrophs.</title>
        <authorList>
            <person name="Ban H."/>
            <person name="Sato S."/>
            <person name="Yoshikawa S."/>
            <person name="Yamada K."/>
            <person name="Nakamura Y."/>
            <person name="Ichinomiya M."/>
            <person name="Sato N."/>
            <person name="Blanc-Mathieu R."/>
            <person name="Endo H."/>
            <person name="Kuwata A."/>
            <person name="Ogata H."/>
        </authorList>
    </citation>
    <scope>NUCLEOTIDE SEQUENCE [LARGE SCALE GENOMIC DNA]</scope>
    <source>
        <strain evidence="3">NIES 3700</strain>
    </source>
</reference>
<keyword evidence="1" id="KW-1133">Transmembrane helix</keyword>
<organism evidence="2 3">
    <name type="scientific">Triparma laevis f. longispina</name>
    <dbReference type="NCBI Taxonomy" id="1714387"/>
    <lineage>
        <taxon>Eukaryota</taxon>
        <taxon>Sar</taxon>
        <taxon>Stramenopiles</taxon>
        <taxon>Ochrophyta</taxon>
        <taxon>Bolidophyceae</taxon>
        <taxon>Parmales</taxon>
        <taxon>Triparmaceae</taxon>
        <taxon>Triparma</taxon>
    </lineage>
</organism>
<feature type="transmembrane region" description="Helical" evidence="1">
    <location>
        <begin position="92"/>
        <end position="111"/>
    </location>
</feature>
<evidence type="ECO:0000313" key="2">
    <source>
        <dbReference type="EMBL" id="GMI10993.1"/>
    </source>
</evidence>
<proteinExistence type="predicted"/>
<protein>
    <submittedName>
        <fullName evidence="2">Uncharacterized protein</fullName>
    </submittedName>
</protein>
<dbReference type="AlphaFoldDB" id="A0A9W7FF12"/>
<comment type="caution">
    <text evidence="2">The sequence shown here is derived from an EMBL/GenBank/DDBJ whole genome shotgun (WGS) entry which is preliminary data.</text>
</comment>
<feature type="transmembrane region" description="Helical" evidence="1">
    <location>
        <begin position="33"/>
        <end position="51"/>
    </location>
</feature>
<name>A0A9W7FF12_9STRA</name>
<dbReference type="GO" id="GO:0050291">
    <property type="term" value="F:sphingosine N-acyltransferase activity"/>
    <property type="evidence" value="ECO:0007669"/>
    <property type="project" value="InterPro"/>
</dbReference>
<keyword evidence="1" id="KW-0472">Membrane</keyword>
<accession>A0A9W7FF12</accession>
<dbReference type="GO" id="GO:0016020">
    <property type="term" value="C:membrane"/>
    <property type="evidence" value="ECO:0007669"/>
    <property type="project" value="GOC"/>
</dbReference>
<keyword evidence="3" id="KW-1185">Reference proteome</keyword>
<feature type="transmembrane region" description="Helical" evidence="1">
    <location>
        <begin position="147"/>
        <end position="168"/>
    </location>
</feature>
<dbReference type="OrthoDB" id="537032at2759"/>
<evidence type="ECO:0000313" key="3">
    <source>
        <dbReference type="Proteomes" id="UP001165122"/>
    </source>
</evidence>
<dbReference type="PANTHER" id="PTHR12560">
    <property type="entry name" value="LONGEVITY ASSURANCE FACTOR 1 LAG1"/>
    <property type="match status" value="1"/>
</dbReference>